<organism evidence="2 3">
    <name type="scientific">Reticulomyxa filosa</name>
    <dbReference type="NCBI Taxonomy" id="46433"/>
    <lineage>
        <taxon>Eukaryota</taxon>
        <taxon>Sar</taxon>
        <taxon>Rhizaria</taxon>
        <taxon>Retaria</taxon>
        <taxon>Foraminifera</taxon>
        <taxon>Monothalamids</taxon>
        <taxon>Reticulomyxidae</taxon>
        <taxon>Reticulomyxa</taxon>
    </lineage>
</organism>
<keyword evidence="3" id="KW-1185">Reference proteome</keyword>
<feature type="region of interest" description="Disordered" evidence="1">
    <location>
        <begin position="174"/>
        <end position="202"/>
    </location>
</feature>
<evidence type="ECO:0000256" key="1">
    <source>
        <dbReference type="SAM" id="MobiDB-lite"/>
    </source>
</evidence>
<name>X6LZN7_RETFI</name>
<accession>X6LZN7</accession>
<evidence type="ECO:0000313" key="3">
    <source>
        <dbReference type="Proteomes" id="UP000023152"/>
    </source>
</evidence>
<reference evidence="2 3" key="1">
    <citation type="journal article" date="2013" name="Curr. Biol.">
        <title>The Genome of the Foraminiferan Reticulomyxa filosa.</title>
        <authorList>
            <person name="Glockner G."/>
            <person name="Hulsmann N."/>
            <person name="Schleicher M."/>
            <person name="Noegel A.A."/>
            <person name="Eichinger L."/>
            <person name="Gallinger C."/>
            <person name="Pawlowski J."/>
            <person name="Sierra R."/>
            <person name="Euteneuer U."/>
            <person name="Pillet L."/>
            <person name="Moustafa A."/>
            <person name="Platzer M."/>
            <person name="Groth M."/>
            <person name="Szafranski K."/>
            <person name="Schliwa M."/>
        </authorList>
    </citation>
    <scope>NUCLEOTIDE SEQUENCE [LARGE SCALE GENOMIC DNA]</scope>
</reference>
<dbReference type="AlphaFoldDB" id="X6LZN7"/>
<feature type="compositionally biased region" description="Basic and acidic residues" evidence="1">
    <location>
        <begin position="182"/>
        <end position="202"/>
    </location>
</feature>
<dbReference type="EMBL" id="ASPP01027368">
    <property type="protein sequence ID" value="ETO06205.1"/>
    <property type="molecule type" value="Genomic_DNA"/>
</dbReference>
<comment type="caution">
    <text evidence="2">The sequence shown here is derived from an EMBL/GenBank/DDBJ whole genome shotgun (WGS) entry which is preliminary data.</text>
</comment>
<dbReference type="Proteomes" id="UP000023152">
    <property type="component" value="Unassembled WGS sequence"/>
</dbReference>
<sequence length="202" mass="24010">MKVKVKRYESKRQNYAQDTFGNKQLVITLNSAWMMICAFRNRMIILQVVVWTTMCLFSETDENLNQKFSFFLKKLMFLKVLKKKGGGQKKNKKLMLTFFLNFKKKKELEKFDFPVEMAHLYCGTSKTKLQKAYILITQIGYNKIFSVQKNFKKNSKKQKKTPESILQHHLIKKSRIKRKKLSKMEEEKSKDNAKLDLKSITE</sequence>
<protein>
    <submittedName>
        <fullName evidence="2">Uncharacterized protein</fullName>
    </submittedName>
</protein>
<gene>
    <name evidence="2" type="ORF">RFI_31192</name>
</gene>
<proteinExistence type="predicted"/>
<evidence type="ECO:0000313" key="2">
    <source>
        <dbReference type="EMBL" id="ETO06205.1"/>
    </source>
</evidence>